<dbReference type="GO" id="GO:0019867">
    <property type="term" value="C:outer membrane"/>
    <property type="evidence" value="ECO:0007669"/>
    <property type="project" value="InterPro"/>
</dbReference>
<dbReference type="OrthoDB" id="9771071at2"/>
<protein>
    <submittedName>
        <fullName evidence="4">Surface antigen-like protein</fullName>
    </submittedName>
</protein>
<dbReference type="RefSeq" id="WP_146141375.1">
    <property type="nucleotide sequence ID" value="NZ_PVTE01000004.1"/>
</dbReference>
<dbReference type="Gene3D" id="2.40.160.50">
    <property type="entry name" value="membrane protein fhac: a member of the omp85/tpsb transporter family"/>
    <property type="match status" value="1"/>
</dbReference>
<sequence length="381" mass="42336">MGKTKRVVGRWLSGLILAVCCVGSLSAQNIITRLYNRFLNDTTASNQPHLALYPTIAYAPETSLELGASALYLYHANNDTVNNRLSELQAFGFVTLLGQYGLNLDNTVFGDKDRWYFLGRARFQRFPLLYYGIGPDAHADRPATVDAFSIQARQRVMRRIRPSLFGGLVVDLQHLSNVEFQQPEGTPFALPRGSGGSTNLGLGVGLIYDSRPNVLNARKGAFAELTYLNYHPTRASTYAFSNILADVRLYKTVRPNQVLAWQAYGVLAGGDAPFNQLALLGGETIMRGYYLGRYRDNVHAATQLEYRWLPFWFSKRIGAAVFAAVGTVAPSAREIRLDNLLPAGGAGIRYLLFKKKDVFLRFDVGFTREGTGFYILTGESF</sequence>
<reference evidence="4 5" key="1">
    <citation type="submission" date="2018-03" db="EMBL/GenBank/DDBJ databases">
        <title>Genomic Encyclopedia of Archaeal and Bacterial Type Strains, Phase II (KMG-II): from individual species to whole genera.</title>
        <authorList>
            <person name="Goeker M."/>
        </authorList>
    </citation>
    <scope>NUCLEOTIDE SEQUENCE [LARGE SCALE GENOMIC DNA]</scope>
    <source>
        <strain evidence="4 5">DSM 28354</strain>
    </source>
</reference>
<evidence type="ECO:0000259" key="3">
    <source>
        <dbReference type="Pfam" id="PF01103"/>
    </source>
</evidence>
<dbReference type="Pfam" id="PF01103">
    <property type="entry name" value="Omp85"/>
    <property type="match status" value="1"/>
</dbReference>
<feature type="domain" description="Bacterial surface antigen (D15)" evidence="3">
    <location>
        <begin position="190"/>
        <end position="329"/>
    </location>
</feature>
<comment type="subcellular location">
    <subcellularLocation>
        <location evidence="1">Membrane</location>
    </subcellularLocation>
</comment>
<dbReference type="Proteomes" id="UP000238375">
    <property type="component" value="Unassembled WGS sequence"/>
</dbReference>
<dbReference type="AlphaFoldDB" id="A0A2T0TBD9"/>
<name>A0A2T0TBD9_9BACT</name>
<keyword evidence="2" id="KW-0472">Membrane</keyword>
<comment type="caution">
    <text evidence="4">The sequence shown here is derived from an EMBL/GenBank/DDBJ whole genome shotgun (WGS) entry which is preliminary data.</text>
</comment>
<proteinExistence type="predicted"/>
<dbReference type="EMBL" id="PVTE01000004">
    <property type="protein sequence ID" value="PRY42964.1"/>
    <property type="molecule type" value="Genomic_DNA"/>
</dbReference>
<keyword evidence="5" id="KW-1185">Reference proteome</keyword>
<evidence type="ECO:0000313" key="5">
    <source>
        <dbReference type="Proteomes" id="UP000238375"/>
    </source>
</evidence>
<evidence type="ECO:0000313" key="4">
    <source>
        <dbReference type="EMBL" id="PRY42964.1"/>
    </source>
</evidence>
<organism evidence="4 5">
    <name type="scientific">Spirosoma oryzae</name>
    <dbReference type="NCBI Taxonomy" id="1469603"/>
    <lineage>
        <taxon>Bacteria</taxon>
        <taxon>Pseudomonadati</taxon>
        <taxon>Bacteroidota</taxon>
        <taxon>Cytophagia</taxon>
        <taxon>Cytophagales</taxon>
        <taxon>Cytophagaceae</taxon>
        <taxon>Spirosoma</taxon>
    </lineage>
</organism>
<evidence type="ECO:0000256" key="1">
    <source>
        <dbReference type="ARBA" id="ARBA00004370"/>
    </source>
</evidence>
<accession>A0A2T0TBD9</accession>
<gene>
    <name evidence="4" type="ORF">CLV58_10494</name>
</gene>
<dbReference type="InterPro" id="IPR000184">
    <property type="entry name" value="Bac_surfAg_D15"/>
</dbReference>
<evidence type="ECO:0000256" key="2">
    <source>
        <dbReference type="ARBA" id="ARBA00023136"/>
    </source>
</evidence>